<evidence type="ECO:0000256" key="1">
    <source>
        <dbReference type="SAM" id="MobiDB-lite"/>
    </source>
</evidence>
<protein>
    <recommendedName>
        <fullName evidence="2">Fungal lipase-type domain-containing protein</fullName>
    </recommendedName>
</protein>
<evidence type="ECO:0000259" key="2">
    <source>
        <dbReference type="Pfam" id="PF01764"/>
    </source>
</evidence>
<dbReference type="PANTHER" id="PTHR47413">
    <property type="entry name" value="LIPASE-LIKE PAD4"/>
    <property type="match status" value="1"/>
</dbReference>
<dbReference type="SUPFAM" id="SSF53474">
    <property type="entry name" value="alpha/beta-Hydrolases"/>
    <property type="match status" value="1"/>
</dbReference>
<dbReference type="EMBL" id="JALJOT010000012">
    <property type="protein sequence ID" value="KAK9904911.1"/>
    <property type="molecule type" value="Genomic_DNA"/>
</dbReference>
<name>A0ABR2YHF9_9CHLO</name>
<dbReference type="InterPro" id="IPR021610">
    <property type="entry name" value="DUF3228"/>
</dbReference>
<dbReference type="PANTHER" id="PTHR47413:SF2">
    <property type="entry name" value="LIPASE-LIKE PAD4"/>
    <property type="match status" value="1"/>
</dbReference>
<feature type="domain" description="Fungal lipase-type" evidence="2">
    <location>
        <begin position="189"/>
        <end position="239"/>
    </location>
</feature>
<evidence type="ECO:0000313" key="4">
    <source>
        <dbReference type="Proteomes" id="UP001491310"/>
    </source>
</evidence>
<dbReference type="Pfam" id="PF11539">
    <property type="entry name" value="DUF3228"/>
    <property type="match status" value="1"/>
</dbReference>
<dbReference type="Pfam" id="PF01764">
    <property type="entry name" value="Lipase_3"/>
    <property type="match status" value="1"/>
</dbReference>
<feature type="region of interest" description="Disordered" evidence="1">
    <location>
        <begin position="289"/>
        <end position="325"/>
    </location>
</feature>
<dbReference type="InterPro" id="IPR029058">
    <property type="entry name" value="AB_hydrolase_fold"/>
</dbReference>
<dbReference type="Gene3D" id="3.40.50.1820">
    <property type="entry name" value="alpha/beta hydrolase"/>
    <property type="match status" value="1"/>
</dbReference>
<comment type="caution">
    <text evidence="3">The sequence shown here is derived from an EMBL/GenBank/DDBJ whole genome shotgun (WGS) entry which is preliminary data.</text>
</comment>
<proteinExistence type="predicted"/>
<sequence length="325" mass="35705">MDNLQYNQDHLLRTRRRPEELPVLTRWFPAVDVEVPEAKFLDVILYSREQLGIGSRDAQAYPGSRAINKGLLGNAQNFSNLIQELAGDRPVPRRLGPSDLVHQIPNIFITSSLRGTRQTVAKQSSHPHLSGAVRFGTSNLQNFGKSGAPEETKCGTASTRVMASGALDSYEILPDLPSNYLHTTEKLRRVERPALDILCYTFAAPLVGDSQLGAAITANGWAESFMHVVWRHDIVPRLLLSPGNLLPTAFWGSGELYGEPLKNFSISDGHWEACRKVFGIVAPTGRGVPAAHNLRQPHVPGPKRGSPDALPHNGDSERRSRHPSA</sequence>
<dbReference type="Gene3D" id="3.30.2310.50">
    <property type="entry name" value="Protein of unknown function (DUF3228), domain 1"/>
    <property type="match status" value="1"/>
</dbReference>
<accession>A0ABR2YHF9</accession>
<evidence type="ECO:0000313" key="3">
    <source>
        <dbReference type="EMBL" id="KAK9904911.1"/>
    </source>
</evidence>
<keyword evidence="4" id="KW-1185">Reference proteome</keyword>
<dbReference type="InterPro" id="IPR002921">
    <property type="entry name" value="Fungal_lipase-type"/>
</dbReference>
<organism evidence="3 4">
    <name type="scientific">Coccomyxa subellipsoidea</name>
    <dbReference type="NCBI Taxonomy" id="248742"/>
    <lineage>
        <taxon>Eukaryota</taxon>
        <taxon>Viridiplantae</taxon>
        <taxon>Chlorophyta</taxon>
        <taxon>core chlorophytes</taxon>
        <taxon>Trebouxiophyceae</taxon>
        <taxon>Trebouxiophyceae incertae sedis</taxon>
        <taxon>Coccomyxaceae</taxon>
        <taxon>Coccomyxa</taxon>
    </lineage>
</organism>
<reference evidence="3 4" key="1">
    <citation type="journal article" date="2024" name="Nat. Commun.">
        <title>Phylogenomics reveals the evolutionary origins of lichenization in chlorophyte algae.</title>
        <authorList>
            <person name="Puginier C."/>
            <person name="Libourel C."/>
            <person name="Otte J."/>
            <person name="Skaloud P."/>
            <person name="Haon M."/>
            <person name="Grisel S."/>
            <person name="Petersen M."/>
            <person name="Berrin J.G."/>
            <person name="Delaux P.M."/>
            <person name="Dal Grande F."/>
            <person name="Keller J."/>
        </authorList>
    </citation>
    <scope>NUCLEOTIDE SEQUENCE [LARGE SCALE GENOMIC DNA]</scope>
    <source>
        <strain evidence="3 4">SAG 216-7</strain>
    </source>
</reference>
<gene>
    <name evidence="3" type="ORF">WJX75_005289</name>
</gene>
<dbReference type="Proteomes" id="UP001491310">
    <property type="component" value="Unassembled WGS sequence"/>
</dbReference>